<proteinExistence type="predicted"/>
<evidence type="ECO:0000313" key="1">
    <source>
        <dbReference type="EMBL" id="QHT22596.1"/>
    </source>
</evidence>
<protein>
    <submittedName>
        <fullName evidence="1">Uncharacterized protein</fullName>
    </submittedName>
</protein>
<reference evidence="1" key="1">
    <citation type="journal article" date="2020" name="Nature">
        <title>Giant virus diversity and host interactions through global metagenomics.</title>
        <authorList>
            <person name="Schulz F."/>
            <person name="Roux S."/>
            <person name="Paez-Espino D."/>
            <person name="Jungbluth S."/>
            <person name="Walsh D.A."/>
            <person name="Denef V.J."/>
            <person name="McMahon K.D."/>
            <person name="Konstantinidis K.T."/>
            <person name="Eloe-Fadrosh E.A."/>
            <person name="Kyrpides N.C."/>
            <person name="Woyke T."/>
        </authorList>
    </citation>
    <scope>NUCLEOTIDE SEQUENCE</scope>
    <source>
        <strain evidence="1">GVMAG-M-3300023179-111</strain>
    </source>
</reference>
<dbReference type="EMBL" id="MN739713">
    <property type="protein sequence ID" value="QHT22596.1"/>
    <property type="molecule type" value="Genomic_DNA"/>
</dbReference>
<dbReference type="AlphaFoldDB" id="A0A6C0E0E1"/>
<organism evidence="1">
    <name type="scientific">viral metagenome</name>
    <dbReference type="NCBI Taxonomy" id="1070528"/>
    <lineage>
        <taxon>unclassified sequences</taxon>
        <taxon>metagenomes</taxon>
        <taxon>organismal metagenomes</taxon>
    </lineage>
</organism>
<name>A0A6C0E0E1_9ZZZZ</name>
<accession>A0A6C0E0E1</accession>
<sequence length="122" mass="14619">MASSILNSVYIEPARPYSQKELQNMRIELFKELKLSETRAFHKKCKHSYFVKSNGKKEQDIKENNINGNCSVCWKLNKTDKSLKDKAYNLIDVYTNYLQENNVYSFDTYDLEMVFYKWLYKD</sequence>